<dbReference type="EMBL" id="LZYZ01000007">
    <property type="protein sequence ID" value="OOM09183.1"/>
    <property type="molecule type" value="Genomic_DNA"/>
</dbReference>
<dbReference type="GO" id="GO:0003677">
    <property type="term" value="F:DNA binding"/>
    <property type="evidence" value="ECO:0007669"/>
    <property type="project" value="InterPro"/>
</dbReference>
<dbReference type="PANTHER" id="PTHR37023:SF1">
    <property type="entry name" value="ISSOD25 TRANSPOSASE TNPA_ISSOD25"/>
    <property type="match status" value="1"/>
</dbReference>
<evidence type="ECO:0000313" key="3">
    <source>
        <dbReference type="EMBL" id="OOM09183.1"/>
    </source>
</evidence>
<name>A0A1S8MYE9_CLOSA</name>
<dbReference type="InterPro" id="IPR026889">
    <property type="entry name" value="Zn_Tnp"/>
</dbReference>
<dbReference type="InterPro" id="IPR007069">
    <property type="entry name" value="Transposase_32"/>
</dbReference>
<feature type="domain" description="Transposase zinc-binding" evidence="2">
    <location>
        <begin position="9"/>
        <end position="100"/>
    </location>
</feature>
<proteinExistence type="predicted"/>
<dbReference type="GO" id="GO:0004803">
    <property type="term" value="F:transposase activity"/>
    <property type="evidence" value="ECO:0007669"/>
    <property type="project" value="InterPro"/>
</dbReference>
<dbReference type="Pfam" id="PF14319">
    <property type="entry name" value="Zn_Tnp_IS91"/>
    <property type="match status" value="1"/>
</dbReference>
<accession>A0A1S8MYE9</accession>
<sequence>MIKSKLRRILEEIWNEFYKKYKNRIRPSVIAEVKKVMKCKDISNGYIELKCHDCGEIKKVGFTCKSRFCTSCGKIYVDNWVNGMLGKLINVKHRHMVFTIPEELRNYFGRERDRLKLLPQCAAKAVTSWMFDQNKKEEFSPGIISVIHTFDRDLKWNPHVHMMVTEGGKGKVTIWRSFKYFSYEALRKRWQKILLDEIIKREGNKDSFRRLKNKIYKNNKDGFYVHAKNEIKSAKIAAKYIGRYVGRPAIAESRIIAYDSKSVTFKYKRHEDNKEVIEKVPVFEFIKKVIIHIPDKNFKMVRYFGLYSRRNKDKDQFVKMIDKKIVQIKKSIEKWEYRLLASFGVDPCKCPKCGSKMKFNDIVYPQYGSMREYFEKKFIQEGKEKLENILEIYAIAKGVLYGKIKPTTT</sequence>
<protein>
    <submittedName>
        <fullName evidence="3">Putative transposase</fullName>
    </submittedName>
</protein>
<gene>
    <name evidence="3" type="ORF">CLOSAC_34630</name>
</gene>
<dbReference type="PANTHER" id="PTHR37023">
    <property type="entry name" value="TRANSPOSASE"/>
    <property type="match status" value="1"/>
</dbReference>
<dbReference type="Pfam" id="PF04986">
    <property type="entry name" value="Y2_Tnp"/>
    <property type="match status" value="1"/>
</dbReference>
<feature type="domain" description="Transposase IS801/IS1294" evidence="1">
    <location>
        <begin position="142"/>
        <end position="312"/>
    </location>
</feature>
<evidence type="ECO:0000259" key="2">
    <source>
        <dbReference type="Pfam" id="PF14319"/>
    </source>
</evidence>
<evidence type="ECO:0000313" key="4">
    <source>
        <dbReference type="Proteomes" id="UP000191154"/>
    </source>
</evidence>
<dbReference type="GO" id="GO:0006313">
    <property type="term" value="P:DNA transposition"/>
    <property type="evidence" value="ECO:0007669"/>
    <property type="project" value="InterPro"/>
</dbReference>
<organism evidence="3 4">
    <name type="scientific">Clostridium saccharobutylicum</name>
    <dbReference type="NCBI Taxonomy" id="169679"/>
    <lineage>
        <taxon>Bacteria</taxon>
        <taxon>Bacillati</taxon>
        <taxon>Bacillota</taxon>
        <taxon>Clostridia</taxon>
        <taxon>Eubacteriales</taxon>
        <taxon>Clostridiaceae</taxon>
        <taxon>Clostridium</taxon>
    </lineage>
</organism>
<dbReference type="Proteomes" id="UP000191154">
    <property type="component" value="Unassembled WGS sequence"/>
</dbReference>
<comment type="caution">
    <text evidence="3">The sequence shown here is derived from an EMBL/GenBank/DDBJ whole genome shotgun (WGS) entry which is preliminary data.</text>
</comment>
<reference evidence="3 4" key="1">
    <citation type="submission" date="2016-05" db="EMBL/GenBank/DDBJ databases">
        <title>Microbial solvent formation.</title>
        <authorList>
            <person name="Poehlein A."/>
            <person name="Montoya Solano J.D."/>
            <person name="Flitsch S."/>
            <person name="Krabben P."/>
            <person name="Duerre P."/>
            <person name="Daniel R."/>
        </authorList>
    </citation>
    <scope>NUCLEOTIDE SEQUENCE [LARGE SCALE GENOMIC DNA]</scope>
    <source>
        <strain evidence="3 4">L1-8</strain>
    </source>
</reference>
<dbReference type="AlphaFoldDB" id="A0A1S8MYE9"/>
<evidence type="ECO:0000259" key="1">
    <source>
        <dbReference type="Pfam" id="PF04986"/>
    </source>
</evidence>
<dbReference type="RefSeq" id="WP_077866519.1">
    <property type="nucleotide sequence ID" value="NZ_LZYZ01000007.1"/>
</dbReference>
<dbReference type="STRING" id="169679.CSACC_26700"/>